<sequence length="504" mass="54331">MPAVELRGITKYFPGTVANDGVDLKVPAGKVVALLGENGAGKTTLMRILYGMYRPDGGEIAVDGQVVHIDSPQDAMALGIGMIHQHFSLVPVHTVAENVVLGLGSPMSGLDLGRISRELEELGGKYGLEVDPDALVRQLPVGMQQRVEIVKALYRKAKILIMDEPTAVLTPQETEHLFGFVREFTSMGNSVIFITHKLGEVMAIADSVTVMRDGKLVGTVSPSDSTEMDLARMMVGRDLELLSGDRDETTGGPRLEVFELAVKDDRGAAALDGLSLTVREGEIFGIAGVSGNGQQELAETICGLREAVSGKIVLDGLDVTGLPASRMIDLGVGYIPADRHRDGLVLDMTVEENLMLKGSSSFDLSRKGILRLDRISEMAGEMIRRFSVKTPSPVTKAKALSGGNQQKVVIAREIEVGSRLLVAVQPTRGLDLGAAEYVHSTLMEERAKGKAILLLSTELSEVLKLSDRIGVIYRGRLLDIFDRGRFDVDRIGLLMAGIEEVRHG</sequence>
<evidence type="ECO:0000256" key="4">
    <source>
        <dbReference type="ARBA" id="ARBA00022840"/>
    </source>
</evidence>
<keyword evidence="4 6" id="KW-0067">ATP-binding</keyword>
<keyword evidence="7" id="KW-1185">Reference proteome</keyword>
<dbReference type="PROSITE" id="PS50893">
    <property type="entry name" value="ABC_TRANSPORTER_2"/>
    <property type="match status" value="2"/>
</dbReference>
<dbReference type="EMBL" id="JAKGUD010000005">
    <property type="protein sequence ID" value="MCF4142499.1"/>
    <property type="molecule type" value="Genomic_DNA"/>
</dbReference>
<feature type="domain" description="ABC transporter" evidence="5">
    <location>
        <begin position="255"/>
        <end position="499"/>
    </location>
</feature>
<organism evidence="6 7">
    <name type="scientific">Dethiosulfovibrio marinus</name>
    <dbReference type="NCBI Taxonomy" id="133532"/>
    <lineage>
        <taxon>Bacteria</taxon>
        <taxon>Thermotogati</taxon>
        <taxon>Synergistota</taxon>
        <taxon>Synergistia</taxon>
        <taxon>Synergistales</taxon>
        <taxon>Dethiosulfovibrionaceae</taxon>
        <taxon>Dethiosulfovibrio</taxon>
    </lineage>
</organism>
<evidence type="ECO:0000259" key="5">
    <source>
        <dbReference type="PROSITE" id="PS50893"/>
    </source>
</evidence>
<dbReference type="InterPro" id="IPR003439">
    <property type="entry name" value="ABC_transporter-like_ATP-bd"/>
</dbReference>
<comment type="caution">
    <text evidence="6">The sequence shown here is derived from an EMBL/GenBank/DDBJ whole genome shotgun (WGS) entry which is preliminary data.</text>
</comment>
<keyword evidence="1" id="KW-0813">Transport</keyword>
<gene>
    <name evidence="6" type="ORF">L2W38_06700</name>
</gene>
<dbReference type="InterPro" id="IPR050107">
    <property type="entry name" value="ABC_carbohydrate_import_ATPase"/>
</dbReference>
<dbReference type="GO" id="GO:0005524">
    <property type="term" value="F:ATP binding"/>
    <property type="evidence" value="ECO:0007669"/>
    <property type="project" value="UniProtKB-KW"/>
</dbReference>
<evidence type="ECO:0000313" key="6">
    <source>
        <dbReference type="EMBL" id="MCF4142499.1"/>
    </source>
</evidence>
<evidence type="ECO:0000313" key="7">
    <source>
        <dbReference type="Proteomes" id="UP001200430"/>
    </source>
</evidence>
<dbReference type="Pfam" id="PF00005">
    <property type="entry name" value="ABC_tran"/>
    <property type="match status" value="2"/>
</dbReference>
<dbReference type="InterPro" id="IPR003593">
    <property type="entry name" value="AAA+_ATPase"/>
</dbReference>
<dbReference type="InterPro" id="IPR027417">
    <property type="entry name" value="P-loop_NTPase"/>
</dbReference>
<dbReference type="Proteomes" id="UP001200430">
    <property type="component" value="Unassembled WGS sequence"/>
</dbReference>
<feature type="domain" description="ABC transporter" evidence="5">
    <location>
        <begin position="4"/>
        <end position="238"/>
    </location>
</feature>
<dbReference type="RefSeq" id="WP_236099224.1">
    <property type="nucleotide sequence ID" value="NZ_JAKGUD010000005.1"/>
</dbReference>
<dbReference type="InterPro" id="IPR017871">
    <property type="entry name" value="ABC_transporter-like_CS"/>
</dbReference>
<name>A0ABS9EMS6_9BACT</name>
<evidence type="ECO:0000256" key="3">
    <source>
        <dbReference type="ARBA" id="ARBA00022741"/>
    </source>
</evidence>
<keyword evidence="3" id="KW-0547">Nucleotide-binding</keyword>
<keyword evidence="2" id="KW-0677">Repeat</keyword>
<dbReference type="CDD" id="cd03216">
    <property type="entry name" value="ABC_Carb_Monos_I"/>
    <property type="match status" value="1"/>
</dbReference>
<evidence type="ECO:0000256" key="2">
    <source>
        <dbReference type="ARBA" id="ARBA00022737"/>
    </source>
</evidence>
<dbReference type="SMART" id="SM00382">
    <property type="entry name" value="AAA"/>
    <property type="match status" value="1"/>
</dbReference>
<reference evidence="6 7" key="1">
    <citation type="submission" date="2022-01" db="EMBL/GenBank/DDBJ databases">
        <title>Dethiosulfovibrio faecalis sp. nov., a novel proteolytic, non-sulfur-reducing bacterium isolated from a marine aquaculture solid waste bioreactor.</title>
        <authorList>
            <person name="Grabowski S."/>
            <person name="Apolinario E."/>
            <person name="Schneider N."/>
            <person name="Marshall C.W."/>
            <person name="Sowers K.R."/>
        </authorList>
    </citation>
    <scope>NUCLEOTIDE SEQUENCE [LARGE SCALE GENOMIC DNA]</scope>
    <source>
        <strain evidence="6 7">DSM 12537</strain>
    </source>
</reference>
<dbReference type="Gene3D" id="3.40.50.300">
    <property type="entry name" value="P-loop containing nucleotide triphosphate hydrolases"/>
    <property type="match status" value="2"/>
</dbReference>
<accession>A0ABS9EMS6</accession>
<protein>
    <submittedName>
        <fullName evidence="6">ABC transporter ATP-binding protein</fullName>
    </submittedName>
</protein>
<dbReference type="PANTHER" id="PTHR43790">
    <property type="entry name" value="CARBOHYDRATE TRANSPORT ATP-BINDING PROTEIN MG119-RELATED"/>
    <property type="match status" value="1"/>
</dbReference>
<dbReference type="SUPFAM" id="SSF52540">
    <property type="entry name" value="P-loop containing nucleoside triphosphate hydrolases"/>
    <property type="match status" value="2"/>
</dbReference>
<dbReference type="PROSITE" id="PS00211">
    <property type="entry name" value="ABC_TRANSPORTER_1"/>
    <property type="match status" value="1"/>
</dbReference>
<proteinExistence type="predicted"/>
<dbReference type="CDD" id="cd03215">
    <property type="entry name" value="ABC_Carb_Monos_II"/>
    <property type="match status" value="1"/>
</dbReference>
<dbReference type="PANTHER" id="PTHR43790:SF9">
    <property type="entry name" value="GALACTOFURANOSE TRANSPORTER ATP-BINDING PROTEIN YTFR"/>
    <property type="match status" value="1"/>
</dbReference>
<evidence type="ECO:0000256" key="1">
    <source>
        <dbReference type="ARBA" id="ARBA00022448"/>
    </source>
</evidence>